<proteinExistence type="predicted"/>
<name>A0AAV8YEP6_9CUCU</name>
<sequence>MVSLWKIKFSNITNVCMQGYQTAPQQTQAPMSQQAPSQVQQQQQPPKVQAESPQTPKFKTEPPQTPKAAAPAIPPGMNPPNPLLENTNGDQMETELADEGVPKKRPFWAKTGSKC</sequence>
<evidence type="ECO:0000313" key="3">
    <source>
        <dbReference type="Proteomes" id="UP001162156"/>
    </source>
</evidence>
<organism evidence="2 3">
    <name type="scientific">Rhamnusium bicolor</name>
    <dbReference type="NCBI Taxonomy" id="1586634"/>
    <lineage>
        <taxon>Eukaryota</taxon>
        <taxon>Metazoa</taxon>
        <taxon>Ecdysozoa</taxon>
        <taxon>Arthropoda</taxon>
        <taxon>Hexapoda</taxon>
        <taxon>Insecta</taxon>
        <taxon>Pterygota</taxon>
        <taxon>Neoptera</taxon>
        <taxon>Endopterygota</taxon>
        <taxon>Coleoptera</taxon>
        <taxon>Polyphaga</taxon>
        <taxon>Cucujiformia</taxon>
        <taxon>Chrysomeloidea</taxon>
        <taxon>Cerambycidae</taxon>
        <taxon>Lepturinae</taxon>
        <taxon>Rhagiini</taxon>
        <taxon>Rhamnusium</taxon>
    </lineage>
</organism>
<dbReference type="EMBL" id="JANEYF010002236">
    <property type="protein sequence ID" value="KAJ8949346.1"/>
    <property type="molecule type" value="Genomic_DNA"/>
</dbReference>
<reference evidence="2" key="1">
    <citation type="journal article" date="2023" name="Insect Mol. Biol.">
        <title>Genome sequencing provides insights into the evolution of gene families encoding plant cell wall-degrading enzymes in longhorned beetles.</title>
        <authorList>
            <person name="Shin N.R."/>
            <person name="Okamura Y."/>
            <person name="Kirsch R."/>
            <person name="Pauchet Y."/>
        </authorList>
    </citation>
    <scope>NUCLEOTIDE SEQUENCE</scope>
    <source>
        <strain evidence="2">RBIC_L_NR</strain>
    </source>
</reference>
<dbReference type="AlphaFoldDB" id="A0AAV8YEP6"/>
<protein>
    <submittedName>
        <fullName evidence="2">Uncharacterized protein</fullName>
    </submittedName>
</protein>
<keyword evidence="3" id="KW-1185">Reference proteome</keyword>
<feature type="region of interest" description="Disordered" evidence="1">
    <location>
        <begin position="23"/>
        <end position="115"/>
    </location>
</feature>
<evidence type="ECO:0000313" key="2">
    <source>
        <dbReference type="EMBL" id="KAJ8949346.1"/>
    </source>
</evidence>
<dbReference type="Proteomes" id="UP001162156">
    <property type="component" value="Unassembled WGS sequence"/>
</dbReference>
<evidence type="ECO:0000256" key="1">
    <source>
        <dbReference type="SAM" id="MobiDB-lite"/>
    </source>
</evidence>
<accession>A0AAV8YEP6</accession>
<feature type="compositionally biased region" description="Low complexity" evidence="1">
    <location>
        <begin position="23"/>
        <end position="50"/>
    </location>
</feature>
<gene>
    <name evidence="2" type="ORF">NQ314_008266</name>
</gene>
<comment type="caution">
    <text evidence="2">The sequence shown here is derived from an EMBL/GenBank/DDBJ whole genome shotgun (WGS) entry which is preliminary data.</text>
</comment>
<feature type="compositionally biased region" description="Pro residues" evidence="1">
    <location>
        <begin position="72"/>
        <end position="82"/>
    </location>
</feature>